<name>A0A077Z8I4_TRITR</name>
<accession>A0A077Z8I4</accession>
<dbReference type="PANTHER" id="PTHR12349">
    <property type="entry name" value="ANKYRIN REPEAT AND LEM DOMAIN-CONTAINING PROTEIN 2"/>
    <property type="match status" value="1"/>
</dbReference>
<evidence type="ECO:0000256" key="2">
    <source>
        <dbReference type="ARBA" id="ARBA00022618"/>
    </source>
</evidence>
<dbReference type="PANTHER" id="PTHR12349:SF4">
    <property type="entry name" value="ANKYRIN REPEAT AND LEM DOMAIN-CONTAINING PROTEIN 2"/>
    <property type="match status" value="1"/>
</dbReference>
<feature type="compositionally biased region" description="Basic and acidic residues" evidence="5">
    <location>
        <begin position="523"/>
        <end position="536"/>
    </location>
</feature>
<keyword evidence="3" id="KW-0040">ANK repeat</keyword>
<protein>
    <submittedName>
        <fullName evidence="7">Ank 2 domain containing protein</fullName>
    </submittedName>
</protein>
<dbReference type="Pfam" id="PF24567">
    <property type="entry name" value="ANKLE2_3rd"/>
    <property type="match status" value="1"/>
</dbReference>
<evidence type="ECO:0000256" key="5">
    <source>
        <dbReference type="SAM" id="MobiDB-lite"/>
    </source>
</evidence>
<feature type="domain" description="ANKLE2 third alpha/beta" evidence="6">
    <location>
        <begin position="257"/>
        <end position="363"/>
    </location>
</feature>
<evidence type="ECO:0000313" key="7">
    <source>
        <dbReference type="EMBL" id="CDW56521.1"/>
    </source>
</evidence>
<proteinExistence type="inferred from homology"/>
<dbReference type="SUPFAM" id="SSF48403">
    <property type="entry name" value="Ankyrin repeat"/>
    <property type="match status" value="1"/>
</dbReference>
<evidence type="ECO:0000256" key="4">
    <source>
        <dbReference type="ARBA" id="ARBA00023306"/>
    </source>
</evidence>
<dbReference type="OrthoDB" id="261831at2759"/>
<evidence type="ECO:0000259" key="6">
    <source>
        <dbReference type="Pfam" id="PF24567"/>
    </source>
</evidence>
<gene>
    <name evidence="7" type="ORF">TTRE_0000480101</name>
</gene>
<keyword evidence="8" id="KW-1185">Reference proteome</keyword>
<reference evidence="7" key="1">
    <citation type="submission" date="2014-01" db="EMBL/GenBank/DDBJ databases">
        <authorList>
            <person name="Aslett M."/>
        </authorList>
    </citation>
    <scope>NUCLEOTIDE SEQUENCE</scope>
</reference>
<comment type="similarity">
    <text evidence="1">Belongs to the ANKLE2 family.</text>
</comment>
<dbReference type="Proteomes" id="UP000030665">
    <property type="component" value="Unassembled WGS sequence"/>
</dbReference>
<dbReference type="InterPro" id="IPR056237">
    <property type="entry name" value="ANKLE2_3rd"/>
</dbReference>
<dbReference type="AlphaFoldDB" id="A0A077Z8I4"/>
<dbReference type="EMBL" id="HG806048">
    <property type="protein sequence ID" value="CDW56521.1"/>
    <property type="molecule type" value="Genomic_DNA"/>
</dbReference>
<feature type="region of interest" description="Disordered" evidence="5">
    <location>
        <begin position="519"/>
        <end position="546"/>
    </location>
</feature>
<evidence type="ECO:0000313" key="8">
    <source>
        <dbReference type="Proteomes" id="UP000030665"/>
    </source>
</evidence>
<evidence type="ECO:0000256" key="1">
    <source>
        <dbReference type="ARBA" id="ARBA00007597"/>
    </source>
</evidence>
<dbReference type="GO" id="GO:0051301">
    <property type="term" value="P:cell division"/>
    <property type="evidence" value="ECO:0007669"/>
    <property type="project" value="UniProtKB-KW"/>
</dbReference>
<dbReference type="InterPro" id="IPR036770">
    <property type="entry name" value="Ankyrin_rpt-contain_sf"/>
</dbReference>
<dbReference type="Pfam" id="PF00023">
    <property type="entry name" value="Ank"/>
    <property type="match status" value="1"/>
</dbReference>
<evidence type="ECO:0000256" key="3">
    <source>
        <dbReference type="ARBA" id="ARBA00023043"/>
    </source>
</evidence>
<organism evidence="7 8">
    <name type="scientific">Trichuris trichiura</name>
    <name type="common">Whipworm</name>
    <name type="synonym">Trichocephalus trichiurus</name>
    <dbReference type="NCBI Taxonomy" id="36087"/>
    <lineage>
        <taxon>Eukaryota</taxon>
        <taxon>Metazoa</taxon>
        <taxon>Ecdysozoa</taxon>
        <taxon>Nematoda</taxon>
        <taxon>Enoplea</taxon>
        <taxon>Dorylaimia</taxon>
        <taxon>Trichinellida</taxon>
        <taxon>Trichuridae</taxon>
        <taxon>Trichuris</taxon>
    </lineage>
</organism>
<sequence length="546" mass="62346">MPAGDKQFYAVYVPDCEGEGGPYVFNTLKEAKTCALQFKNSGARFKAFEDEKTARLFCVSGKESDSRKSRSFNGGEVPSAFAKPTPQELNSFRVDIEKFRMKNFVEKALNNPRLLITLESDSPTILHIGCRYNALHVAARCGNYDVCEFVLSLLNDCDYVKRLFPRSSKENVEDARRVTLSAYLNMPDKMLNATPLYFATKFGNVRIVQLLTSYKECNKRQPSCHGLLAANVVCESNRNVSRKIKRAITLYVGPNCYYVPLYRQGKCRDSDDFFLQPPCLEIPVTSYRTNSEIPDELFLAACAGPFDEDEKALKFYNAWKQLASYSMKPIKPTAGLYSFDPYKDMERYGRKLSSRMVCPWAEYWDFMKAFCDIRTEKGLSKFNRFLHRRHVLLCNLKNVSEELPVVESPIKVNTIETVDDLVAPLSNVVLRDTEENVYGTPPDSPCKVPFRAVGGVEQFCASSKAVSLPFIHGEIPLKTDYDVFEAIRYSTCLNAYPFVCRWYKRTSSYSEAEMAEWAPVGSPRERDMRYKSESPKVKRQLFTDTK</sequence>
<keyword evidence="4" id="KW-0131">Cell cycle</keyword>
<dbReference type="SMART" id="SM00248">
    <property type="entry name" value="ANK"/>
    <property type="match status" value="2"/>
</dbReference>
<dbReference type="GO" id="GO:0051721">
    <property type="term" value="F:protein phosphatase 2A binding"/>
    <property type="evidence" value="ECO:0007669"/>
    <property type="project" value="TreeGrafter"/>
</dbReference>
<keyword evidence="2" id="KW-0132">Cell division</keyword>
<reference evidence="7" key="2">
    <citation type="submission" date="2014-03" db="EMBL/GenBank/DDBJ databases">
        <title>The whipworm genome and dual-species transcriptomics of an intimate host-pathogen interaction.</title>
        <authorList>
            <person name="Foth B.J."/>
            <person name="Tsai I.J."/>
            <person name="Reid A.J."/>
            <person name="Bancroft A.J."/>
            <person name="Nichol S."/>
            <person name="Tracey A."/>
            <person name="Holroyd N."/>
            <person name="Cotton J.A."/>
            <person name="Stanley E.J."/>
            <person name="Zarowiecki M."/>
            <person name="Liu J.Z."/>
            <person name="Huckvale T."/>
            <person name="Cooper P.J."/>
            <person name="Grencis R.K."/>
            <person name="Berriman M."/>
        </authorList>
    </citation>
    <scope>NUCLEOTIDE SEQUENCE [LARGE SCALE GENOMIC DNA]</scope>
</reference>
<dbReference type="Gene3D" id="1.25.40.20">
    <property type="entry name" value="Ankyrin repeat-containing domain"/>
    <property type="match status" value="1"/>
</dbReference>
<dbReference type="GO" id="GO:0005783">
    <property type="term" value="C:endoplasmic reticulum"/>
    <property type="evidence" value="ECO:0007669"/>
    <property type="project" value="TreeGrafter"/>
</dbReference>
<dbReference type="InterPro" id="IPR002110">
    <property type="entry name" value="Ankyrin_rpt"/>
</dbReference>
<dbReference type="STRING" id="36087.A0A077Z8I4"/>